<comment type="caution">
    <text evidence="9">The sequence shown here is derived from an EMBL/GenBank/DDBJ whole genome shotgun (WGS) entry which is preliminary data.</text>
</comment>
<evidence type="ECO:0000256" key="6">
    <source>
        <dbReference type="HAMAP-Rule" id="MF_03146"/>
    </source>
</evidence>
<dbReference type="EMBL" id="JAQMWT010000586">
    <property type="protein sequence ID" value="KAJ8599139.1"/>
    <property type="molecule type" value="Genomic_DNA"/>
</dbReference>
<accession>A0AAD7U7C7</accession>
<comment type="similarity">
    <text evidence="6">Belongs to the TDD superfamily. TSR3 family.</text>
</comment>
<dbReference type="PANTHER" id="PTHR20426:SF0">
    <property type="entry name" value="18S RRNA AMINOCARBOXYPROPYLTRANSFERASE"/>
    <property type="match status" value="1"/>
</dbReference>
<protein>
    <recommendedName>
        <fullName evidence="6">18S rRNA aminocarboxypropyltransferase</fullName>
        <ecNumber evidence="6">2.5.1.157</ecNumber>
    </recommendedName>
</protein>
<evidence type="ECO:0000313" key="10">
    <source>
        <dbReference type="Proteomes" id="UP001230188"/>
    </source>
</evidence>
<dbReference type="Proteomes" id="UP001230188">
    <property type="component" value="Unassembled WGS sequence"/>
</dbReference>
<evidence type="ECO:0000256" key="4">
    <source>
        <dbReference type="ARBA" id="ARBA00022679"/>
    </source>
</evidence>
<feature type="domain" description="16S/18S rRNA aminocarboxypropyltransferase Tsr3 C-terminal" evidence="8">
    <location>
        <begin position="49"/>
        <end position="175"/>
    </location>
</feature>
<keyword evidence="3 6" id="KW-0698">rRNA processing</keyword>
<dbReference type="GO" id="GO:0106388">
    <property type="term" value="F:rRNA small subunit aminocarboxypropyltransferase activity"/>
    <property type="evidence" value="ECO:0007669"/>
    <property type="project" value="UniProtKB-EC"/>
</dbReference>
<keyword evidence="1" id="KW-0963">Cytoplasm</keyword>
<dbReference type="EC" id="2.5.1.157" evidence="6"/>
<sequence length="219" mass="23616">MSVDETKRLGTRVALWEFGQNDPKRDSGSKLCRLGLASSLRVGRSFNGIVLSSEATTLLSASDAEIVAKHGIAGINCSWNRLEAIPFHNVGKPRNHRKLPFLVAANSVNYGRPYKMNTAEALAASLVIVRADDDAHTLLEPFAYGDEFLRLNAEALDAYAAAANASGVSDAETAFLDAARASKREARSRCSGDTYIHAADLPPDCNSEDDDELDDDETS</sequence>
<evidence type="ECO:0000256" key="2">
    <source>
        <dbReference type="ARBA" id="ARBA00022517"/>
    </source>
</evidence>
<evidence type="ECO:0000256" key="7">
    <source>
        <dbReference type="SAM" id="MobiDB-lite"/>
    </source>
</evidence>
<feature type="binding site" evidence="6">
    <location>
        <position position="99"/>
    </location>
    <ligand>
        <name>S-adenosyl-L-methionine</name>
        <dbReference type="ChEBI" id="CHEBI:59789"/>
    </ligand>
</feature>
<comment type="function">
    <text evidence="6">Aminocarboxypropyltransferase that catalyzes the aminocarboxypropyl transfer on pseudouridine in 18S rRNA. It constitutes the last step in biosynthesis of the hypermodified N1-methyl-N3-(3-amino-3-carboxypropyl) pseudouridine (m1acp3-Psi).</text>
</comment>
<evidence type="ECO:0000313" key="9">
    <source>
        <dbReference type="EMBL" id="KAJ8599139.1"/>
    </source>
</evidence>
<evidence type="ECO:0000256" key="1">
    <source>
        <dbReference type="ARBA" id="ARBA00022490"/>
    </source>
</evidence>
<dbReference type="GO" id="GO:1904047">
    <property type="term" value="F:S-adenosyl-L-methionine binding"/>
    <property type="evidence" value="ECO:0007669"/>
    <property type="project" value="UniProtKB-UniRule"/>
</dbReference>
<keyword evidence="10" id="KW-1185">Reference proteome</keyword>
<comment type="catalytic activity">
    <reaction evidence="6">
        <text>an N(1)-methylpseudouridine in rRNA + S-adenosyl-L-methionine = N(1)-methyl-N(3)-[(3S)-3-amino-3-carboxypropyl]pseudouridine in rRNA + S-methyl-5'-thioadenosine + H(+)</text>
        <dbReference type="Rhea" id="RHEA:63296"/>
        <dbReference type="Rhea" id="RHEA-COMP:11634"/>
        <dbReference type="Rhea" id="RHEA-COMP:16310"/>
        <dbReference type="ChEBI" id="CHEBI:15378"/>
        <dbReference type="ChEBI" id="CHEBI:17509"/>
        <dbReference type="ChEBI" id="CHEBI:59789"/>
        <dbReference type="ChEBI" id="CHEBI:74890"/>
        <dbReference type="ChEBI" id="CHEBI:146234"/>
        <dbReference type="EC" id="2.5.1.157"/>
    </reaction>
</comment>
<dbReference type="InterPro" id="IPR022968">
    <property type="entry name" value="Tsr3-like"/>
</dbReference>
<dbReference type="GO" id="GO:0030490">
    <property type="term" value="P:maturation of SSU-rRNA"/>
    <property type="evidence" value="ECO:0007669"/>
    <property type="project" value="TreeGrafter"/>
</dbReference>
<name>A0AAD7U7C7_9STRA</name>
<dbReference type="GO" id="GO:0000455">
    <property type="term" value="P:enzyme-directed rRNA pseudouridine synthesis"/>
    <property type="evidence" value="ECO:0007669"/>
    <property type="project" value="UniProtKB-UniRule"/>
</dbReference>
<reference evidence="9" key="1">
    <citation type="submission" date="2023-01" db="EMBL/GenBank/DDBJ databases">
        <title>Metagenome sequencing of chrysophaentin producing Chrysophaeum taylorii.</title>
        <authorList>
            <person name="Davison J."/>
            <person name="Bewley C."/>
        </authorList>
    </citation>
    <scope>NUCLEOTIDE SEQUENCE</scope>
    <source>
        <strain evidence="9">NIES-1699</strain>
    </source>
</reference>
<organism evidence="9 10">
    <name type="scientific">Chrysophaeum taylorii</name>
    <dbReference type="NCBI Taxonomy" id="2483200"/>
    <lineage>
        <taxon>Eukaryota</taxon>
        <taxon>Sar</taxon>
        <taxon>Stramenopiles</taxon>
        <taxon>Ochrophyta</taxon>
        <taxon>Pelagophyceae</taxon>
        <taxon>Pelagomonadales</taxon>
        <taxon>Pelagomonadaceae</taxon>
        <taxon>Chrysophaeum</taxon>
    </lineage>
</organism>
<gene>
    <name evidence="9" type="ORF">CTAYLR_008294</name>
</gene>
<feature type="compositionally biased region" description="Acidic residues" evidence="7">
    <location>
        <begin position="206"/>
        <end position="219"/>
    </location>
</feature>
<evidence type="ECO:0000256" key="5">
    <source>
        <dbReference type="ARBA" id="ARBA00022691"/>
    </source>
</evidence>
<keyword evidence="2 6" id="KW-0690">Ribosome biogenesis</keyword>
<feature type="binding site" evidence="6">
    <location>
        <position position="27"/>
    </location>
    <ligand>
        <name>S-adenosyl-L-methionine</name>
        <dbReference type="ChEBI" id="CHEBI:59789"/>
    </ligand>
</feature>
<feature type="binding site" evidence="6">
    <location>
        <position position="114"/>
    </location>
    <ligand>
        <name>S-adenosyl-L-methionine</name>
        <dbReference type="ChEBI" id="CHEBI:59789"/>
    </ligand>
</feature>
<dbReference type="HAMAP" id="MF_01116">
    <property type="entry name" value="TSR3"/>
    <property type="match status" value="1"/>
</dbReference>
<keyword evidence="5 6" id="KW-0949">S-adenosyl-L-methionine</keyword>
<proteinExistence type="inferred from homology"/>
<dbReference type="Pfam" id="PF04034">
    <property type="entry name" value="Ribo_biogen_C"/>
    <property type="match status" value="1"/>
</dbReference>
<feature type="region of interest" description="Disordered" evidence="7">
    <location>
        <begin position="184"/>
        <end position="219"/>
    </location>
</feature>
<keyword evidence="4 6" id="KW-0808">Transferase</keyword>
<dbReference type="AlphaFoldDB" id="A0AAD7U7C7"/>
<dbReference type="PANTHER" id="PTHR20426">
    <property type="entry name" value="RIBOSOME BIOGENESIS PROTEIN TSR3 HOMOLOG"/>
    <property type="match status" value="1"/>
</dbReference>
<evidence type="ECO:0000259" key="8">
    <source>
        <dbReference type="Pfam" id="PF04034"/>
    </source>
</evidence>
<evidence type="ECO:0000256" key="3">
    <source>
        <dbReference type="ARBA" id="ARBA00022552"/>
    </source>
</evidence>
<feature type="binding site" evidence="6">
    <location>
        <position position="75"/>
    </location>
    <ligand>
        <name>S-adenosyl-L-methionine</name>
        <dbReference type="ChEBI" id="CHEBI:59789"/>
    </ligand>
</feature>
<dbReference type="InterPro" id="IPR007177">
    <property type="entry name" value="Tsr3_C"/>
</dbReference>